<keyword evidence="2" id="KW-0472">Membrane</keyword>
<dbReference type="PANTHER" id="PTHR37935">
    <property type="entry name" value="CHROMOSOME UNDETERMINED SCAFFOLD_14, WHOLE GENOME SHOTGUN SEQUENCE"/>
    <property type="match status" value="1"/>
</dbReference>
<keyword evidence="4" id="KW-1185">Reference proteome</keyword>
<keyword evidence="2" id="KW-1133">Transmembrane helix</keyword>
<dbReference type="AlphaFoldDB" id="A0A1B1DVK3"/>
<feature type="region of interest" description="Disordered" evidence="1">
    <location>
        <begin position="582"/>
        <end position="601"/>
    </location>
</feature>
<dbReference type="VEuPathDB" id="PlasmoDB:PCOAH_00011370"/>
<dbReference type="Proteomes" id="UP000092716">
    <property type="component" value="Chromosome 5"/>
</dbReference>
<dbReference type="RefSeq" id="XP_019913521.1">
    <property type="nucleotide sequence ID" value="XM_020057946.1"/>
</dbReference>
<evidence type="ECO:0000313" key="3">
    <source>
        <dbReference type="EMBL" id="ANQ06826.1"/>
    </source>
</evidence>
<protein>
    <submittedName>
        <fullName evidence="3">Uncharacterized protein</fullName>
    </submittedName>
</protein>
<name>A0A1B1DVK3_9APIC</name>
<organism evidence="3 4">
    <name type="scientific">Plasmodium coatneyi</name>
    <dbReference type="NCBI Taxonomy" id="208452"/>
    <lineage>
        <taxon>Eukaryota</taxon>
        <taxon>Sar</taxon>
        <taxon>Alveolata</taxon>
        <taxon>Apicomplexa</taxon>
        <taxon>Aconoidasida</taxon>
        <taxon>Haemosporida</taxon>
        <taxon>Plasmodiidae</taxon>
        <taxon>Plasmodium</taxon>
    </lineage>
</organism>
<feature type="transmembrane region" description="Helical" evidence="2">
    <location>
        <begin position="147"/>
        <end position="168"/>
    </location>
</feature>
<evidence type="ECO:0000313" key="4">
    <source>
        <dbReference type="Proteomes" id="UP000092716"/>
    </source>
</evidence>
<sequence length="649" mass="72859">MSIMKRNIFRVRCAARMYACPRGGEANGSKAGEGASPVGGTASHGLARPPSETNSCSAPPMLGRRIMFPSMESAIKSSILAPHMRKYRSAKMKRNELPSLSGMTQKGKGVHRRRSVLYHPIGRHPYQMSQVLILLNKYQRDMAFIKYIFLANCVILVSLIFASVHLFWGDSMNRYVVSKIEKLLTEVKNSSNTQTILKGMVDDLLYSVVNDEKNKSATTKFFLDILQNSKTEVGNVFTDVLQTEHVRNNLRSVFLDVSSYLCNNEQVQTKVYHLLAEAIHLPIAIDTSKKWLNDLFKSESVTSNVRKVIRDEIFNNEQVVNNSVLFVQNALLNAMQDKKTKEVSKLFFASILSNPEFQQQISGSLWKIVKLALSPKWMTYEGDHLDFKVSSQLQTKREEVHMQSALLDAGNNHLGTISCDVHKVNDDVVQAPTQEAVPNKEELLPLGKNMGNALTGEPPLEGNQMEEAAPETKQVMSEMRNVINLFENTHMCDGHADVTECEQPFQVDMAVSLRSVDMEHLDGLRSFLFPPHTSENNSTPLSAIPICNVKSVKEEAGHLGSLKKVHELSGFHFADRVDRSAADGCGETPPGTTSPSSNHDVTPTRGIAVRVKFFLIDAYRFYAQKYYFYYYYVERVKAVLQKALGVKFF</sequence>
<reference evidence="4" key="1">
    <citation type="submission" date="2016-06" db="EMBL/GenBank/DDBJ databases">
        <title>First high quality genome sequence of Plasmodium coatneyi using continuous long reads from single molecule, real-time sequencing.</title>
        <authorList>
            <person name="Chien J.-T."/>
            <person name="Pakala S.B."/>
            <person name="Geraldo J.A."/>
            <person name="Lapp S.A."/>
            <person name="Barnwell J.W."/>
            <person name="Kissinger J.C."/>
            <person name="Galinski M.R."/>
            <person name="Humphrey J.C."/>
        </authorList>
    </citation>
    <scope>NUCLEOTIDE SEQUENCE [LARGE SCALE GENOMIC DNA]</scope>
    <source>
        <strain evidence="4">Hackeri</strain>
    </source>
</reference>
<feature type="region of interest" description="Disordered" evidence="1">
    <location>
        <begin position="24"/>
        <end position="56"/>
    </location>
</feature>
<evidence type="ECO:0000256" key="2">
    <source>
        <dbReference type="SAM" id="Phobius"/>
    </source>
</evidence>
<gene>
    <name evidence="3" type="ORF">PCOAH_00011370</name>
</gene>
<dbReference type="GeneID" id="30907863"/>
<keyword evidence="2" id="KW-0812">Transmembrane</keyword>
<proteinExistence type="predicted"/>
<dbReference type="EMBL" id="CP016243">
    <property type="protein sequence ID" value="ANQ06826.1"/>
    <property type="molecule type" value="Genomic_DNA"/>
</dbReference>
<feature type="compositionally biased region" description="Polar residues" evidence="1">
    <location>
        <begin position="590"/>
        <end position="601"/>
    </location>
</feature>
<dbReference type="PANTHER" id="PTHR37935:SF1">
    <property type="entry name" value="CHROMOSOME UNDETERMINED SCAFFOLD_14, WHOLE GENOME SHOTGUN SEQUENCE"/>
    <property type="match status" value="1"/>
</dbReference>
<evidence type="ECO:0000256" key="1">
    <source>
        <dbReference type="SAM" id="MobiDB-lite"/>
    </source>
</evidence>
<dbReference type="KEGG" id="pcot:PCOAH_00011370"/>
<accession>A0A1B1DVK3</accession>
<dbReference type="OrthoDB" id="382155at2759"/>